<feature type="transmembrane region" description="Helical" evidence="5">
    <location>
        <begin position="275"/>
        <end position="294"/>
    </location>
</feature>
<gene>
    <name evidence="7" type="ORF">UFOPK1909_00885</name>
</gene>
<comment type="subcellular location">
    <subcellularLocation>
        <location evidence="1">Membrane</location>
        <topology evidence="1">Multi-pass membrane protein</topology>
    </subcellularLocation>
</comment>
<feature type="transmembrane region" description="Helical" evidence="5">
    <location>
        <begin position="36"/>
        <end position="56"/>
    </location>
</feature>
<dbReference type="PANTHER" id="PTHR32322">
    <property type="entry name" value="INNER MEMBRANE TRANSPORTER"/>
    <property type="match status" value="1"/>
</dbReference>
<dbReference type="EMBL" id="CAEZVD010000109">
    <property type="protein sequence ID" value="CAB4625971.1"/>
    <property type="molecule type" value="Genomic_DNA"/>
</dbReference>
<dbReference type="Pfam" id="PF00892">
    <property type="entry name" value="EamA"/>
    <property type="match status" value="2"/>
</dbReference>
<evidence type="ECO:0000259" key="6">
    <source>
        <dbReference type="Pfam" id="PF00892"/>
    </source>
</evidence>
<feature type="transmembrane region" description="Helical" evidence="5">
    <location>
        <begin position="153"/>
        <end position="173"/>
    </location>
</feature>
<feature type="transmembrane region" description="Helical" evidence="5">
    <location>
        <begin position="68"/>
        <end position="86"/>
    </location>
</feature>
<protein>
    <submittedName>
        <fullName evidence="7">Unannotated protein</fullName>
    </submittedName>
</protein>
<evidence type="ECO:0000313" key="7">
    <source>
        <dbReference type="EMBL" id="CAB4625971.1"/>
    </source>
</evidence>
<feature type="transmembrane region" description="Helical" evidence="5">
    <location>
        <begin position="7"/>
        <end position="30"/>
    </location>
</feature>
<organism evidence="7">
    <name type="scientific">freshwater metagenome</name>
    <dbReference type="NCBI Taxonomy" id="449393"/>
    <lineage>
        <taxon>unclassified sequences</taxon>
        <taxon>metagenomes</taxon>
        <taxon>ecological metagenomes</taxon>
    </lineage>
</organism>
<dbReference type="AlphaFoldDB" id="A0A6J6IN01"/>
<feature type="domain" description="EamA" evidence="6">
    <location>
        <begin position="7"/>
        <end position="137"/>
    </location>
</feature>
<reference evidence="7" key="1">
    <citation type="submission" date="2020-05" db="EMBL/GenBank/DDBJ databases">
        <authorList>
            <person name="Chiriac C."/>
            <person name="Salcher M."/>
            <person name="Ghai R."/>
            <person name="Kavagutti S V."/>
        </authorList>
    </citation>
    <scope>NUCLEOTIDE SEQUENCE</scope>
</reference>
<keyword evidence="2 5" id="KW-0812">Transmembrane</keyword>
<dbReference type="PANTHER" id="PTHR32322:SF2">
    <property type="entry name" value="EAMA DOMAIN-CONTAINING PROTEIN"/>
    <property type="match status" value="1"/>
</dbReference>
<feature type="domain" description="EamA" evidence="6">
    <location>
        <begin position="154"/>
        <end position="288"/>
    </location>
</feature>
<feature type="transmembrane region" description="Helical" evidence="5">
    <location>
        <begin position="123"/>
        <end position="141"/>
    </location>
</feature>
<dbReference type="SUPFAM" id="SSF103481">
    <property type="entry name" value="Multidrug resistance efflux transporter EmrE"/>
    <property type="match status" value="1"/>
</dbReference>
<feature type="transmembrane region" description="Helical" evidence="5">
    <location>
        <begin position="219"/>
        <end position="240"/>
    </location>
</feature>
<evidence type="ECO:0000256" key="5">
    <source>
        <dbReference type="SAM" id="Phobius"/>
    </source>
</evidence>
<keyword evidence="3 5" id="KW-1133">Transmembrane helix</keyword>
<evidence type="ECO:0000256" key="1">
    <source>
        <dbReference type="ARBA" id="ARBA00004141"/>
    </source>
</evidence>
<sequence>MKQTQATGYLLALFGMLMLSFTLIALKFGLESFSPIVMSFGRVIPASIVAIAVLKISGAKLLPPREDLGRVLGLTIGVVIAFPVLTSFTVQHIHVGEAGVIQALSSLITATISIFYGHKHPGLRFWLASAVGTVAAMGFAITRSAANTASGDLLWYGLMLLAVILWAWGQVTGGTLTGKHHSIHILAWAILIGTPINALVTITDLVANPITAWPTMGAWFGFLYVSLVSMFLVFFIWYAAMDRIGVAKTSQFQLAQPVATLILSIWLLGEVVPPSTWVFAAVIIAAVAWSQSAGRKN</sequence>
<dbReference type="InterPro" id="IPR050638">
    <property type="entry name" value="AA-Vitamin_Transporters"/>
</dbReference>
<proteinExistence type="predicted"/>
<keyword evidence="4 5" id="KW-0472">Membrane</keyword>
<evidence type="ECO:0000256" key="3">
    <source>
        <dbReference type="ARBA" id="ARBA00022989"/>
    </source>
</evidence>
<feature type="transmembrane region" description="Helical" evidence="5">
    <location>
        <begin position="98"/>
        <end position="116"/>
    </location>
</feature>
<feature type="transmembrane region" description="Helical" evidence="5">
    <location>
        <begin position="185"/>
        <end position="207"/>
    </location>
</feature>
<accession>A0A6J6IN01</accession>
<dbReference type="InterPro" id="IPR037185">
    <property type="entry name" value="EmrE-like"/>
</dbReference>
<name>A0A6J6IN01_9ZZZZ</name>
<evidence type="ECO:0000256" key="4">
    <source>
        <dbReference type="ARBA" id="ARBA00023136"/>
    </source>
</evidence>
<evidence type="ECO:0000256" key="2">
    <source>
        <dbReference type="ARBA" id="ARBA00022692"/>
    </source>
</evidence>
<dbReference type="InterPro" id="IPR000620">
    <property type="entry name" value="EamA_dom"/>
</dbReference>
<dbReference type="GO" id="GO:0016020">
    <property type="term" value="C:membrane"/>
    <property type="evidence" value="ECO:0007669"/>
    <property type="project" value="UniProtKB-SubCell"/>
</dbReference>
<feature type="transmembrane region" description="Helical" evidence="5">
    <location>
        <begin position="252"/>
        <end position="269"/>
    </location>
</feature>